<dbReference type="GO" id="GO:0016787">
    <property type="term" value="F:hydrolase activity"/>
    <property type="evidence" value="ECO:0007669"/>
    <property type="project" value="UniProtKB-KW"/>
</dbReference>
<dbReference type="InterPro" id="IPR000073">
    <property type="entry name" value="AB_hydrolase_1"/>
</dbReference>
<dbReference type="OrthoDB" id="284184at2759"/>
<comment type="similarity">
    <text evidence="2">Belongs to the AB hydrolase superfamily. Epoxide hydrolase family.</text>
</comment>
<name>A0A0C3GXE9_OIDMZ</name>
<reference evidence="4 5" key="1">
    <citation type="submission" date="2014-04" db="EMBL/GenBank/DDBJ databases">
        <authorList>
            <consortium name="DOE Joint Genome Institute"/>
            <person name="Kuo A."/>
            <person name="Martino E."/>
            <person name="Perotto S."/>
            <person name="Kohler A."/>
            <person name="Nagy L.G."/>
            <person name="Floudas D."/>
            <person name="Copeland A."/>
            <person name="Barry K.W."/>
            <person name="Cichocki N."/>
            <person name="Veneault-Fourrey C."/>
            <person name="LaButti K."/>
            <person name="Lindquist E.A."/>
            <person name="Lipzen A."/>
            <person name="Lundell T."/>
            <person name="Morin E."/>
            <person name="Murat C."/>
            <person name="Sun H."/>
            <person name="Tunlid A."/>
            <person name="Henrissat B."/>
            <person name="Grigoriev I.V."/>
            <person name="Hibbett D.S."/>
            <person name="Martin F."/>
            <person name="Nordberg H.P."/>
            <person name="Cantor M.N."/>
            <person name="Hua S.X."/>
        </authorList>
    </citation>
    <scope>NUCLEOTIDE SEQUENCE [LARGE SCALE GENOMIC DNA]</scope>
    <source>
        <strain evidence="4 5">Zn</strain>
    </source>
</reference>
<gene>
    <name evidence="4" type="ORF">OIDMADRAFT_55298</name>
</gene>
<proteinExistence type="inferred from homology"/>
<evidence type="ECO:0000259" key="3">
    <source>
        <dbReference type="Pfam" id="PF00561"/>
    </source>
</evidence>
<reference evidence="5" key="2">
    <citation type="submission" date="2015-01" db="EMBL/GenBank/DDBJ databases">
        <title>Evolutionary Origins and Diversification of the Mycorrhizal Mutualists.</title>
        <authorList>
            <consortium name="DOE Joint Genome Institute"/>
            <consortium name="Mycorrhizal Genomics Consortium"/>
            <person name="Kohler A."/>
            <person name="Kuo A."/>
            <person name="Nagy L.G."/>
            <person name="Floudas D."/>
            <person name="Copeland A."/>
            <person name="Barry K.W."/>
            <person name="Cichocki N."/>
            <person name="Veneault-Fourrey C."/>
            <person name="LaButti K."/>
            <person name="Lindquist E.A."/>
            <person name="Lipzen A."/>
            <person name="Lundell T."/>
            <person name="Morin E."/>
            <person name="Murat C."/>
            <person name="Riley R."/>
            <person name="Ohm R."/>
            <person name="Sun H."/>
            <person name="Tunlid A."/>
            <person name="Henrissat B."/>
            <person name="Grigoriev I.V."/>
            <person name="Hibbett D.S."/>
            <person name="Martin F."/>
        </authorList>
    </citation>
    <scope>NUCLEOTIDE SEQUENCE [LARGE SCALE GENOMIC DNA]</scope>
    <source>
        <strain evidence="5">Zn</strain>
    </source>
</reference>
<dbReference type="Gene3D" id="3.40.50.1820">
    <property type="entry name" value="alpha/beta hydrolase"/>
    <property type="match status" value="1"/>
</dbReference>
<keyword evidence="5" id="KW-1185">Reference proteome</keyword>
<dbReference type="EMBL" id="KN832877">
    <property type="protein sequence ID" value="KIN00731.1"/>
    <property type="molecule type" value="Genomic_DNA"/>
</dbReference>
<evidence type="ECO:0000313" key="5">
    <source>
        <dbReference type="Proteomes" id="UP000054321"/>
    </source>
</evidence>
<dbReference type="Proteomes" id="UP000054321">
    <property type="component" value="Unassembled WGS sequence"/>
</dbReference>
<dbReference type="PANTHER" id="PTHR43329">
    <property type="entry name" value="EPOXIDE HYDROLASE"/>
    <property type="match status" value="1"/>
</dbReference>
<dbReference type="Pfam" id="PF00561">
    <property type="entry name" value="Abhydrolase_1"/>
    <property type="match status" value="1"/>
</dbReference>
<dbReference type="InParanoid" id="A0A0C3GXE9"/>
<dbReference type="InterPro" id="IPR029058">
    <property type="entry name" value="AB_hydrolase_fold"/>
</dbReference>
<evidence type="ECO:0000256" key="2">
    <source>
        <dbReference type="ARBA" id="ARBA00038334"/>
    </source>
</evidence>
<protein>
    <recommendedName>
        <fullName evidence="3">AB hydrolase-1 domain-containing protein</fullName>
    </recommendedName>
</protein>
<evidence type="ECO:0000313" key="4">
    <source>
        <dbReference type="EMBL" id="KIN00731.1"/>
    </source>
</evidence>
<dbReference type="SUPFAM" id="SSF53474">
    <property type="entry name" value="alpha/beta-Hydrolases"/>
    <property type="match status" value="1"/>
</dbReference>
<dbReference type="InterPro" id="IPR000639">
    <property type="entry name" value="Epox_hydrolase-like"/>
</dbReference>
<accession>A0A0C3GXE9</accession>
<dbReference type="PRINTS" id="PR00412">
    <property type="entry name" value="EPOXHYDRLASE"/>
</dbReference>
<keyword evidence="1" id="KW-0378">Hydrolase</keyword>
<organism evidence="4 5">
    <name type="scientific">Oidiodendron maius (strain Zn)</name>
    <dbReference type="NCBI Taxonomy" id="913774"/>
    <lineage>
        <taxon>Eukaryota</taxon>
        <taxon>Fungi</taxon>
        <taxon>Dikarya</taxon>
        <taxon>Ascomycota</taxon>
        <taxon>Pezizomycotina</taxon>
        <taxon>Leotiomycetes</taxon>
        <taxon>Leotiomycetes incertae sedis</taxon>
        <taxon>Myxotrichaceae</taxon>
        <taxon>Oidiodendron</taxon>
    </lineage>
</organism>
<dbReference type="STRING" id="913774.A0A0C3GXE9"/>
<evidence type="ECO:0000256" key="1">
    <source>
        <dbReference type="ARBA" id="ARBA00022801"/>
    </source>
</evidence>
<sequence length="332" mass="37727">MANTTFPGLTRTLTVPSGAVYSYIYTPAVTSKPTILFLHGFPSTSWDWHHQVEFFSAKGYGLIVPDLLGYGGSSKPDSPEEYRMTRIAADVIAILDHEKVEKVHSVGHDTGSIFQSRLVPYYPTRFLSLAFLSVPYTPPSGSHDVDVDAANKISQEVFGYQALGYWKFFAREDAWEIIRDHVDSFLSLAYAEDPMCWKEHLAPVGALEKWLKSDQTVPIAEWMTPEDLKLHRQIFQDNYKTPLNWYKSWMRNVNKEQLEADIIAGLDRKLHCPVLFVEATLEVIKIPGGAENTRPLIDYLSVRDVASSHWLQLEKPNELNKILEEHFIGALV</sequence>
<feature type="domain" description="AB hydrolase-1" evidence="3">
    <location>
        <begin position="33"/>
        <end position="162"/>
    </location>
</feature>
<dbReference type="AlphaFoldDB" id="A0A0C3GXE9"/>
<dbReference type="HOGENOM" id="CLU_020336_7_0_1"/>